<dbReference type="Proteomes" id="UP000619078">
    <property type="component" value="Unassembled WGS sequence"/>
</dbReference>
<accession>A0A926NNV8</accession>
<organism evidence="1 2">
    <name type="scientific">Mucilaginibacter glaciei</name>
    <dbReference type="NCBI Taxonomy" id="2772109"/>
    <lineage>
        <taxon>Bacteria</taxon>
        <taxon>Pseudomonadati</taxon>
        <taxon>Bacteroidota</taxon>
        <taxon>Sphingobacteriia</taxon>
        <taxon>Sphingobacteriales</taxon>
        <taxon>Sphingobacteriaceae</taxon>
        <taxon>Mucilaginibacter</taxon>
    </lineage>
</organism>
<keyword evidence="2" id="KW-1185">Reference proteome</keyword>
<name>A0A926NNV8_9SPHI</name>
<dbReference type="RefSeq" id="WP_191161111.1">
    <property type="nucleotide sequence ID" value="NZ_JACWMX010000001.1"/>
</dbReference>
<evidence type="ECO:0008006" key="3">
    <source>
        <dbReference type="Google" id="ProtNLM"/>
    </source>
</evidence>
<comment type="caution">
    <text evidence="1">The sequence shown here is derived from an EMBL/GenBank/DDBJ whole genome shotgun (WGS) entry which is preliminary data.</text>
</comment>
<protein>
    <recommendedName>
        <fullName evidence="3">Lipoprotein</fullName>
    </recommendedName>
</protein>
<sequence>MQIRPTAISSLLFLAACTSPEKKPANLLYDTVSAKSDTVKFSEPLVKSLYGKSDLVAKVKVISAVKQQEIFIVTAQLMEAYKGQAEKNSTIKYEAFLEEGDYKEFVEKDLIIFLTTNKQDKKLYDQGVRWGRTEPNVEFAYNSMLKNYILKLK</sequence>
<dbReference type="EMBL" id="JACWMX010000001">
    <property type="protein sequence ID" value="MBD1392342.1"/>
    <property type="molecule type" value="Genomic_DNA"/>
</dbReference>
<reference evidence="1" key="1">
    <citation type="submission" date="2020-09" db="EMBL/GenBank/DDBJ databases">
        <title>Novel species of Mucilaginibacter isolated from a glacier on the Tibetan Plateau.</title>
        <authorList>
            <person name="Liu Q."/>
            <person name="Xin Y.-H."/>
        </authorList>
    </citation>
    <scope>NUCLEOTIDE SEQUENCE</scope>
    <source>
        <strain evidence="1">ZB1P21</strain>
    </source>
</reference>
<evidence type="ECO:0000313" key="2">
    <source>
        <dbReference type="Proteomes" id="UP000619078"/>
    </source>
</evidence>
<dbReference type="AlphaFoldDB" id="A0A926NNV8"/>
<proteinExistence type="predicted"/>
<dbReference type="PROSITE" id="PS51257">
    <property type="entry name" value="PROKAR_LIPOPROTEIN"/>
    <property type="match status" value="1"/>
</dbReference>
<evidence type="ECO:0000313" key="1">
    <source>
        <dbReference type="EMBL" id="MBD1392342.1"/>
    </source>
</evidence>
<gene>
    <name evidence="1" type="ORF">IDJ76_04450</name>
</gene>